<evidence type="ECO:0000313" key="1">
    <source>
        <dbReference type="EMBL" id="MRX75255.1"/>
    </source>
</evidence>
<reference evidence="1 2" key="1">
    <citation type="submission" date="2019-11" db="EMBL/GenBank/DDBJ databases">
        <title>Pedobacter petrophilus genome.</title>
        <authorList>
            <person name="Feldbauer M.J."/>
            <person name="Newman J.D."/>
        </authorList>
    </citation>
    <scope>NUCLEOTIDE SEQUENCE [LARGE SCALE GENOMIC DNA]</scope>
    <source>
        <strain evidence="1 2">LMG 29686</strain>
    </source>
</reference>
<keyword evidence="2" id="KW-1185">Reference proteome</keyword>
<comment type="caution">
    <text evidence="1">The sequence shown here is derived from an EMBL/GenBank/DDBJ whole genome shotgun (WGS) entry which is preliminary data.</text>
</comment>
<dbReference type="EMBL" id="WKKH01000004">
    <property type="protein sequence ID" value="MRX75255.1"/>
    <property type="molecule type" value="Genomic_DNA"/>
</dbReference>
<dbReference type="Proteomes" id="UP000487757">
    <property type="component" value="Unassembled WGS sequence"/>
</dbReference>
<dbReference type="AlphaFoldDB" id="A0A7K0FUJ3"/>
<gene>
    <name evidence="1" type="ORF">GJU39_04065</name>
</gene>
<proteinExistence type="predicted"/>
<accession>A0A7K0FUJ3</accession>
<sequence>MRKFFKITAVIILSLLIFFVALFKYRQYQANQVSIPRNAVSVLKISVDEVFKSLAANLISNPGFYLKSNDKQKPTTGRSKLASGLKIPASIYFYFLQNQPKTAVFTRLEIKSLIDFESFIKHTLGFKILKKQNGISFASSSLGNMAICYNNEAAAIVVSSEMVSFEPILIKLLTQENFVKLSESRFNTMNGLTHHIAYSDNKNTFTTDFSTGAINFNANFPTEAIIPAAQPEHRTFNEESTASIWLNADFPTIADKTYRFKNATIARDSLLKYYKGYVDFEWTNSIPQTDSIITYEYNDDFEKVEKITLQKKEVPNFTLNIAAEATGLKNYLSRQKIINLDSGTVDKLVFPLYQAFVGGDNQQFLLGTNNNLKADTKKERSTDFFSLDVNFKKLNTQSVIPGANRYLKSFSKLTMKGKAVNPHQVQLNGKLTLINGDINSLYQLLKDF</sequence>
<protein>
    <submittedName>
        <fullName evidence="1">Uncharacterized protein</fullName>
    </submittedName>
</protein>
<dbReference type="OrthoDB" id="637901at2"/>
<organism evidence="1 2">
    <name type="scientific">Pedobacter petrophilus</name>
    <dbReference type="NCBI Taxonomy" id="1908241"/>
    <lineage>
        <taxon>Bacteria</taxon>
        <taxon>Pseudomonadati</taxon>
        <taxon>Bacteroidota</taxon>
        <taxon>Sphingobacteriia</taxon>
        <taxon>Sphingobacteriales</taxon>
        <taxon>Sphingobacteriaceae</taxon>
        <taxon>Pedobacter</taxon>
    </lineage>
</organism>
<dbReference type="RefSeq" id="WP_154279416.1">
    <property type="nucleotide sequence ID" value="NZ_JBHUJQ010000001.1"/>
</dbReference>
<evidence type="ECO:0000313" key="2">
    <source>
        <dbReference type="Proteomes" id="UP000487757"/>
    </source>
</evidence>
<name>A0A7K0FUJ3_9SPHI</name>